<feature type="signal peptide" evidence="2">
    <location>
        <begin position="1"/>
        <end position="31"/>
    </location>
</feature>
<dbReference type="InterPro" id="IPR002048">
    <property type="entry name" value="EF_hand_dom"/>
</dbReference>
<evidence type="ECO:0000313" key="5">
    <source>
        <dbReference type="Proteomes" id="UP000249229"/>
    </source>
</evidence>
<feature type="region of interest" description="Disordered" evidence="1">
    <location>
        <begin position="30"/>
        <end position="162"/>
    </location>
</feature>
<gene>
    <name evidence="4" type="ORF">DI544_14590</name>
</gene>
<feature type="region of interest" description="Disordered" evidence="1">
    <location>
        <begin position="195"/>
        <end position="215"/>
    </location>
</feature>
<name>A0A2W5NXK8_9SPHN</name>
<comment type="caution">
    <text evidence="4">The sequence shown here is derived from an EMBL/GenBank/DDBJ whole genome shotgun (WGS) entry which is preliminary data.</text>
</comment>
<feature type="chain" id="PRO_5016122034" description="EF-hand domain-containing protein" evidence="2">
    <location>
        <begin position="32"/>
        <end position="215"/>
    </location>
</feature>
<feature type="compositionally biased region" description="Basic residues" evidence="1">
    <location>
        <begin position="144"/>
        <end position="154"/>
    </location>
</feature>
<organism evidence="4 5">
    <name type="scientific">Sphingomonas taxi</name>
    <dbReference type="NCBI Taxonomy" id="1549858"/>
    <lineage>
        <taxon>Bacteria</taxon>
        <taxon>Pseudomonadati</taxon>
        <taxon>Pseudomonadota</taxon>
        <taxon>Alphaproteobacteria</taxon>
        <taxon>Sphingomonadales</taxon>
        <taxon>Sphingomonadaceae</taxon>
        <taxon>Sphingomonas</taxon>
    </lineage>
</organism>
<accession>A0A2W5NXK8</accession>
<dbReference type="InterPro" id="IPR011992">
    <property type="entry name" value="EF-hand-dom_pair"/>
</dbReference>
<dbReference type="GO" id="GO:0005509">
    <property type="term" value="F:calcium ion binding"/>
    <property type="evidence" value="ECO:0007669"/>
    <property type="project" value="InterPro"/>
</dbReference>
<sequence>MIGEFAMRTWITAAALGSAVLGGFGTVAAQAQEAAREAPPPAPPPPGGPLMSADADGDGVVTREEAIAAADRRFAEMDTDHDGKIEARERRAHRDRHRPMHTGPDGDGPPPPPDRNGSAPPPPPPPPPGFDRDAPPPPDAGRHDGRRHHGRRPRLRDETQAQFRERALKLFDRADTNHDGRVDAREREAMELLIRARSIGENGDRRDAPPPPPAG</sequence>
<dbReference type="Pfam" id="PF13202">
    <property type="entry name" value="EF-hand_5"/>
    <property type="match status" value="3"/>
</dbReference>
<feature type="domain" description="EF-hand" evidence="3">
    <location>
        <begin position="73"/>
        <end position="89"/>
    </location>
</feature>
<protein>
    <recommendedName>
        <fullName evidence="3">EF-hand domain-containing protein</fullName>
    </recommendedName>
</protein>
<dbReference type="AlphaFoldDB" id="A0A2W5NXK8"/>
<dbReference type="Proteomes" id="UP000249229">
    <property type="component" value="Unassembled WGS sequence"/>
</dbReference>
<proteinExistence type="predicted"/>
<feature type="compositionally biased region" description="Pro residues" evidence="1">
    <location>
        <begin position="38"/>
        <end position="48"/>
    </location>
</feature>
<feature type="domain" description="EF-hand" evidence="3">
    <location>
        <begin position="53"/>
        <end position="65"/>
    </location>
</feature>
<dbReference type="SUPFAM" id="SSF47473">
    <property type="entry name" value="EF-hand"/>
    <property type="match status" value="1"/>
</dbReference>
<evidence type="ECO:0000313" key="4">
    <source>
        <dbReference type="EMBL" id="PZQ58302.1"/>
    </source>
</evidence>
<feature type="compositionally biased region" description="Basic residues" evidence="1">
    <location>
        <begin position="90"/>
        <end position="100"/>
    </location>
</feature>
<reference evidence="4 5" key="1">
    <citation type="submission" date="2017-08" db="EMBL/GenBank/DDBJ databases">
        <title>Infants hospitalized years apart are colonized by the same room-sourced microbial strains.</title>
        <authorList>
            <person name="Brooks B."/>
            <person name="Olm M.R."/>
            <person name="Firek B.A."/>
            <person name="Baker R."/>
            <person name="Thomas B.C."/>
            <person name="Morowitz M.J."/>
            <person name="Banfield J.F."/>
        </authorList>
    </citation>
    <scope>NUCLEOTIDE SEQUENCE [LARGE SCALE GENOMIC DNA]</scope>
    <source>
        <strain evidence="4">S2_005_001_R1_22</strain>
    </source>
</reference>
<keyword evidence="2" id="KW-0732">Signal</keyword>
<evidence type="ECO:0000259" key="3">
    <source>
        <dbReference type="Pfam" id="PF13202"/>
    </source>
</evidence>
<evidence type="ECO:0000256" key="2">
    <source>
        <dbReference type="SAM" id="SignalP"/>
    </source>
</evidence>
<feature type="domain" description="EF-hand" evidence="3">
    <location>
        <begin position="170"/>
        <end position="186"/>
    </location>
</feature>
<dbReference type="Gene3D" id="1.10.238.10">
    <property type="entry name" value="EF-hand"/>
    <property type="match status" value="1"/>
</dbReference>
<feature type="compositionally biased region" description="Basic and acidic residues" evidence="1">
    <location>
        <begin position="61"/>
        <end position="89"/>
    </location>
</feature>
<evidence type="ECO:0000256" key="1">
    <source>
        <dbReference type="SAM" id="MobiDB-lite"/>
    </source>
</evidence>
<feature type="compositionally biased region" description="Pro residues" evidence="1">
    <location>
        <begin position="107"/>
        <end position="139"/>
    </location>
</feature>
<dbReference type="EMBL" id="QFQI01000019">
    <property type="protein sequence ID" value="PZQ58302.1"/>
    <property type="molecule type" value="Genomic_DNA"/>
</dbReference>